<proteinExistence type="predicted"/>
<organism evidence="1">
    <name type="scientific">Sea otter poxvirus</name>
    <dbReference type="NCBI Taxonomy" id="1416741"/>
    <lineage>
        <taxon>Viruses</taxon>
        <taxon>Varidnaviria</taxon>
        <taxon>Bamfordvirae</taxon>
        <taxon>Nucleocytoviricota</taxon>
        <taxon>Pokkesviricetes</taxon>
        <taxon>Chitovirales</taxon>
        <taxon>Poxviridae</taxon>
        <taxon>Chordopoxvirinae</taxon>
        <taxon>Mustelpoxvirus</taxon>
        <taxon>Mustelpoxvirus seaotterpox</taxon>
        <taxon>Sea otterpox virus</taxon>
    </lineage>
</organism>
<dbReference type="KEGG" id="vg:36841006"/>
<dbReference type="RefSeq" id="YP_009480547.1">
    <property type="nucleotide sequence ID" value="NC_037656.1"/>
</dbReference>
<evidence type="ECO:0000313" key="2">
    <source>
        <dbReference type="Proteomes" id="UP000249273"/>
    </source>
</evidence>
<keyword evidence="2" id="KW-1185">Reference proteome</keyword>
<name>A0A2U9QHH6_9POXV</name>
<dbReference type="GeneID" id="36841006"/>
<accession>A0A2U9QHH6</accession>
<evidence type="ECO:0000313" key="1">
    <source>
        <dbReference type="EMBL" id="AWU47054.1"/>
    </source>
</evidence>
<gene>
    <name evidence="1" type="primary">SOPV-ELK-009</name>
</gene>
<protein>
    <submittedName>
        <fullName evidence="1">Uncharacterized protein</fullName>
    </submittedName>
</protein>
<dbReference type="Proteomes" id="UP000249273">
    <property type="component" value="Segment"/>
</dbReference>
<dbReference type="EMBL" id="MH427217">
    <property type="protein sequence ID" value="AWU47054.1"/>
    <property type="molecule type" value="Genomic_DNA"/>
</dbReference>
<reference evidence="1" key="1">
    <citation type="submission" date="2018-05" db="EMBL/GenBank/DDBJ databases">
        <title>Complete Genome Sequence of a Novel Sea Otter Poxvirus.</title>
        <authorList>
            <person name="Jacob J.M."/>
            <person name="Subramaniam K."/>
            <person name="Tu S.-L."/>
            <person name="Nielsen O."/>
            <person name="Tuomi P.A."/>
            <person name="Upton C."/>
            <person name="Waltzek T.B."/>
        </authorList>
    </citation>
    <scope>NUCLEOTIDE SEQUENCE [LARGE SCALE GENOMIC DNA]</scope>
    <source>
        <strain evidence="1">ELK</strain>
    </source>
</reference>
<sequence>MDFFTRAKRTASFKLSKAKKQDNPRLVLGRSKSLRSKRTTYSPDFSDEPNIAEVSISYIDNSTKISTDKCFEEQRKLSVYDNLKYVHASSNVPINLPMNDVNADAAAIIMELINKLTHQRINILLALDAFMREDIDLINKATGRLKDKRLRTRSNITNPIRRSRSLDSVLK</sequence>